<evidence type="ECO:0008006" key="3">
    <source>
        <dbReference type="Google" id="ProtNLM"/>
    </source>
</evidence>
<accession>A0A2H1IHP3</accession>
<protein>
    <recommendedName>
        <fullName evidence="3">Glycosyltransferase sugar-binding region containing DXD motif-containing protein</fullName>
    </recommendedName>
</protein>
<evidence type="ECO:0000313" key="2">
    <source>
        <dbReference type="Proteomes" id="UP000234433"/>
    </source>
</evidence>
<gene>
    <name evidence="1" type="ORF">BANT918_01011</name>
</gene>
<organism evidence="1 2">
    <name type="scientific">Brevibacterium antiquum CNRZ 918</name>
    <dbReference type="NCBI Taxonomy" id="1255637"/>
    <lineage>
        <taxon>Bacteria</taxon>
        <taxon>Bacillati</taxon>
        <taxon>Actinomycetota</taxon>
        <taxon>Actinomycetes</taxon>
        <taxon>Micrococcales</taxon>
        <taxon>Brevibacteriaceae</taxon>
        <taxon>Brevibacterium</taxon>
    </lineage>
</organism>
<sequence>MWCVSTWLRYVSIDDIVVVNQSNVHRIFDGLIDVDAFRRFSFAKQSDVVSAAWLSEFGGCFLDVDTVMVNNRALFFLDVSEEGDSFVYFGDSNRGGVHIGALSGSRGSSIASAWLSGALERLTRWEDDRSWAYLGNAVLEPLIRAQEYAGLSRCVDVRTNLATPELLLENYYSGMDRRQLYELFWFSDMASVAAPVSWADCGGIISLHNSWTPESFARLEGHDLENVDNRLGAILREHGDRSALSKLEAKFYYGS</sequence>
<proteinExistence type="predicted"/>
<reference evidence="1 2" key="1">
    <citation type="submission" date="2017-03" db="EMBL/GenBank/DDBJ databases">
        <authorList>
            <person name="Afonso C.L."/>
            <person name="Miller P.J."/>
            <person name="Scott M.A."/>
            <person name="Spackman E."/>
            <person name="Goraichik I."/>
            <person name="Dimitrov K.M."/>
            <person name="Suarez D.L."/>
            <person name="Swayne D.E."/>
        </authorList>
    </citation>
    <scope>NUCLEOTIDE SEQUENCE [LARGE SCALE GENOMIC DNA]</scope>
    <source>
        <strain evidence="1 2">CNRZ 918</strain>
    </source>
</reference>
<dbReference type="AlphaFoldDB" id="A0A2H1IHP3"/>
<evidence type="ECO:0000313" key="1">
    <source>
        <dbReference type="EMBL" id="SMX74708.1"/>
    </source>
</evidence>
<dbReference type="EMBL" id="FXZD01000002">
    <property type="protein sequence ID" value="SMX74708.1"/>
    <property type="molecule type" value="Genomic_DNA"/>
</dbReference>
<name>A0A2H1IHP3_9MICO</name>
<dbReference type="Proteomes" id="UP000234433">
    <property type="component" value="Unassembled WGS sequence"/>
</dbReference>